<protein>
    <recommendedName>
        <fullName evidence="8">L-ornithine N(alpha)-acyltransferase</fullName>
        <ecNumber evidence="7">2.3.2.30</ecNumber>
    </recommendedName>
</protein>
<comment type="function">
    <text evidence="9">Catalyzes the first step in the biosynthesis of ornithine lipids, which are phosphorus-free membrane lipids. Catalyzes the 3-hydroxyacyl-acyl carrier protein-dependent acylation of ornithine to form lyso-ornithine lipid (LOL).</text>
</comment>
<dbReference type="InterPro" id="IPR016181">
    <property type="entry name" value="Acyl_CoA_acyltransferase"/>
</dbReference>
<dbReference type="EC" id="2.3.2.30" evidence="7"/>
<keyword evidence="2" id="KW-0444">Lipid biosynthesis</keyword>
<organism evidence="11 12">
    <name type="scientific">Halopseudomonas salina</name>
    <dbReference type="NCBI Taxonomy" id="1323744"/>
    <lineage>
        <taxon>Bacteria</taxon>
        <taxon>Pseudomonadati</taxon>
        <taxon>Pseudomonadota</taxon>
        <taxon>Gammaproteobacteria</taxon>
        <taxon>Pseudomonadales</taxon>
        <taxon>Pseudomonadaceae</taxon>
        <taxon>Halopseudomonas</taxon>
    </lineage>
</organism>
<comment type="pathway">
    <text evidence="1">Lipid metabolism.</text>
</comment>
<dbReference type="PANTHER" id="PTHR37323">
    <property type="entry name" value="GCN5-RELATED N-ACETYLTRANSFERASE"/>
    <property type="match status" value="1"/>
</dbReference>
<dbReference type="Pfam" id="PF13444">
    <property type="entry name" value="Acetyltransf_5"/>
    <property type="match status" value="1"/>
</dbReference>
<proteinExistence type="inferred from homology"/>
<evidence type="ECO:0000256" key="10">
    <source>
        <dbReference type="ARBA" id="ARBA00047785"/>
    </source>
</evidence>
<evidence type="ECO:0000256" key="2">
    <source>
        <dbReference type="ARBA" id="ARBA00022516"/>
    </source>
</evidence>
<keyword evidence="12" id="KW-1185">Reference proteome</keyword>
<name>A0ABQ1PK80_9GAMM</name>
<evidence type="ECO:0000256" key="1">
    <source>
        <dbReference type="ARBA" id="ARBA00005189"/>
    </source>
</evidence>
<keyword evidence="4" id="KW-0443">Lipid metabolism</keyword>
<sequence length="257" mass="28698">MSNTAYATELSPAQHLIVELVQDPETLEAAQALRYQVFSEECGANLADAGSRLDKDAFDLHCEHLVVRDLISGEVVATTRLLDSKGAQRAGGFYSEGEFQLVGLPQLRGGVLEIGRTCVHARYRNGATISVLWSGLAQLMNERRYEYLMGCASVSMADGGIQAQAVMQRLRGRYLSREWLNAIPRLPLPEMDLPENVTAQMPPLLKAYMRLGAKICGEPCWDPEFNVADVFILLRREQLCPRYARHFKAGEQVEINR</sequence>
<evidence type="ECO:0000256" key="4">
    <source>
        <dbReference type="ARBA" id="ARBA00023098"/>
    </source>
</evidence>
<dbReference type="Gene3D" id="3.40.630.30">
    <property type="match status" value="1"/>
</dbReference>
<evidence type="ECO:0000256" key="9">
    <source>
        <dbReference type="ARBA" id="ARBA00045724"/>
    </source>
</evidence>
<reference evidence="12" key="1">
    <citation type="journal article" date="2019" name="Int. J. Syst. Evol. Microbiol.">
        <title>The Global Catalogue of Microorganisms (GCM) 10K type strain sequencing project: providing services to taxonomists for standard genome sequencing and annotation.</title>
        <authorList>
            <consortium name="The Broad Institute Genomics Platform"/>
            <consortium name="The Broad Institute Genome Sequencing Center for Infectious Disease"/>
            <person name="Wu L."/>
            <person name="Ma J."/>
        </authorList>
    </citation>
    <scope>NUCLEOTIDE SEQUENCE [LARGE SCALE GENOMIC DNA]</scope>
    <source>
        <strain evidence="12">CGMCC 1.12482</strain>
    </source>
</reference>
<evidence type="ECO:0000256" key="6">
    <source>
        <dbReference type="ARBA" id="ARBA00038095"/>
    </source>
</evidence>
<dbReference type="EMBL" id="BMFF01000003">
    <property type="protein sequence ID" value="GGC98543.1"/>
    <property type="molecule type" value="Genomic_DNA"/>
</dbReference>
<evidence type="ECO:0000313" key="12">
    <source>
        <dbReference type="Proteomes" id="UP000638188"/>
    </source>
</evidence>
<comment type="catalytic activity">
    <reaction evidence="10">
        <text>a (3R)-hydroxyacyl-[ACP] + L-ornithine = a lyso-ornithine lipid + holo-[ACP] + H(+)</text>
        <dbReference type="Rhea" id="RHEA:20633"/>
        <dbReference type="Rhea" id="RHEA-COMP:9685"/>
        <dbReference type="Rhea" id="RHEA-COMP:9945"/>
        <dbReference type="ChEBI" id="CHEBI:15378"/>
        <dbReference type="ChEBI" id="CHEBI:46911"/>
        <dbReference type="ChEBI" id="CHEBI:64479"/>
        <dbReference type="ChEBI" id="CHEBI:78827"/>
        <dbReference type="ChEBI" id="CHEBI:138482"/>
        <dbReference type="EC" id="2.3.2.30"/>
    </reaction>
    <physiologicalReaction direction="left-to-right" evidence="10">
        <dbReference type="Rhea" id="RHEA:20634"/>
    </physiologicalReaction>
</comment>
<dbReference type="RefSeq" id="WP_150278500.1">
    <property type="nucleotide sequence ID" value="NZ_BMFF01000003.1"/>
</dbReference>
<comment type="caution">
    <text evidence="11">The sequence shown here is derived from an EMBL/GenBank/DDBJ whole genome shotgun (WGS) entry which is preliminary data.</text>
</comment>
<dbReference type="InterPro" id="IPR052351">
    <property type="entry name" value="Ornithine_N-alpha-AT"/>
</dbReference>
<evidence type="ECO:0000313" key="11">
    <source>
        <dbReference type="EMBL" id="GGC98543.1"/>
    </source>
</evidence>
<evidence type="ECO:0000256" key="7">
    <source>
        <dbReference type="ARBA" id="ARBA00039058"/>
    </source>
</evidence>
<evidence type="ECO:0000256" key="8">
    <source>
        <dbReference type="ARBA" id="ARBA00039866"/>
    </source>
</evidence>
<keyword evidence="3" id="KW-0808">Transferase</keyword>
<dbReference type="SUPFAM" id="SSF55729">
    <property type="entry name" value="Acyl-CoA N-acyltransferases (Nat)"/>
    <property type="match status" value="1"/>
</dbReference>
<dbReference type="PANTHER" id="PTHR37323:SF1">
    <property type="entry name" value="L-ORNITHINE N(ALPHA)-ACYLTRANSFERASE"/>
    <property type="match status" value="1"/>
</dbReference>
<evidence type="ECO:0000256" key="5">
    <source>
        <dbReference type="ARBA" id="ARBA00023315"/>
    </source>
</evidence>
<gene>
    <name evidence="11" type="ORF">GCM10007418_17350</name>
</gene>
<dbReference type="Proteomes" id="UP000638188">
    <property type="component" value="Unassembled WGS sequence"/>
</dbReference>
<keyword evidence="5" id="KW-0012">Acyltransferase</keyword>
<evidence type="ECO:0000256" key="3">
    <source>
        <dbReference type="ARBA" id="ARBA00022679"/>
    </source>
</evidence>
<comment type="similarity">
    <text evidence="6">Belongs to the acetyltransferase family. OlsB subfamily.</text>
</comment>
<accession>A0ABQ1PK80</accession>